<dbReference type="Proteomes" id="UP000689195">
    <property type="component" value="Unassembled WGS sequence"/>
</dbReference>
<dbReference type="InterPro" id="IPR050349">
    <property type="entry name" value="WD_LIS1/nudF_dynein_reg"/>
</dbReference>
<keyword evidence="3" id="KW-0175">Coiled coil</keyword>
<protein>
    <submittedName>
        <fullName evidence="4">Uncharacterized protein</fullName>
    </submittedName>
</protein>
<evidence type="ECO:0000256" key="2">
    <source>
        <dbReference type="ARBA" id="ARBA00022737"/>
    </source>
</evidence>
<name>A0A8S1WN03_9CILI</name>
<dbReference type="PANTHER" id="PTHR44129">
    <property type="entry name" value="WD REPEAT-CONTAINING PROTEIN POP1"/>
    <property type="match status" value="1"/>
</dbReference>
<organism evidence="4 5">
    <name type="scientific">Paramecium pentaurelia</name>
    <dbReference type="NCBI Taxonomy" id="43138"/>
    <lineage>
        <taxon>Eukaryota</taxon>
        <taxon>Sar</taxon>
        <taxon>Alveolata</taxon>
        <taxon>Ciliophora</taxon>
        <taxon>Intramacronucleata</taxon>
        <taxon>Oligohymenophorea</taxon>
        <taxon>Peniculida</taxon>
        <taxon>Parameciidae</taxon>
        <taxon>Paramecium</taxon>
    </lineage>
</organism>
<comment type="caution">
    <text evidence="4">The sequence shown here is derived from an EMBL/GenBank/DDBJ whole genome shotgun (WGS) entry which is preliminary data.</text>
</comment>
<feature type="coiled-coil region" evidence="3">
    <location>
        <begin position="296"/>
        <end position="323"/>
    </location>
</feature>
<reference evidence="4" key="1">
    <citation type="submission" date="2021-01" db="EMBL/GenBank/DDBJ databases">
        <authorList>
            <consortium name="Genoscope - CEA"/>
            <person name="William W."/>
        </authorList>
    </citation>
    <scope>NUCLEOTIDE SEQUENCE</scope>
</reference>
<evidence type="ECO:0000313" key="5">
    <source>
        <dbReference type="Proteomes" id="UP000689195"/>
    </source>
</evidence>
<sequence length="992" mass="118980">MKQKLAQLLENVKLFTKSLNFSQYHSLQMYGSFTICFQQHINNLKESLFTTANLQQSEKEFKKYFSRIQNSILYGENQSDVNNYQLINIFDFLYKLMAEKTEELIRSKWQFQEIQFDSEYLVQLAKKIHLQENDEEQEVKSNHEDKFSIIQQKNDEWKIKQGLVLTIIQISLNSFTETITRFSQQALIQLWVLEKDQRVRNLLKDQNLISLQMQILQKVWQTQNYRIAGEMQKMLKRIDELQESISLEANLKKRELYLLEMDETTAQLDQYIQNISEMGQYLKLITDFVNHIRKGMIRVEEKINEMKKQLNSLGNEVKFLRGKSVEELFEIRKSRVMKEAANNNIRSLFVPLFTLEIFHKLEKGKKYQQRNILMNLENFYDKKGALNEFLLDDEEKVLLIHGIAGSGKSTAAKKIEEFILKLHDNNQKIAVEEAHHQDEYGFDELQQKECKEMLEKKKFRLLIIMDSYDEMKLKIFRKTYILIINLNTIGQTHLLFLLQEAKFQQKQLKEILLLKFDFQQIQEYLEKFTIQSITMLIFEMYEWQTKISNRRVIDIIKFEIYQKQLQQFLKKEISGLKGENLLNEKQIDHILTFLKNNEFISLKSHDALRSLSINLQKLWSVEKYEKIMKQINLNKQVLTPLMMEIVVQVLPQMTTEINNLKYNFIKNFSNRLKEFYKSKQLIQMYRQQQKKLVASNYEYENSGKVDYDEKFEITLIDIEDLEKRNYQEIAMKFWDQIEENSVLIQFYISQQYQRFQTQLLKIFQQNHELSNQLLLTKITIQIEKIIEVVIDAFTELNLTSYDFYEQFINQHHQKYIEKLRKQGKSINIDGFLHDLKRYSTNLAKTMSKNKITQVQYQQYGLLYKEERENQKQWLNDFFNDDDQFGSYRKDIRSCSLVQSNGSNFKFAHKSIQEFLIAADLYEVLVQSKDFDIQIMNTIIEMLTKENNQQQNCLNFLSNLHYYQFNNQIENIPLLEKQKQFDTFQQTLILQAI</sequence>
<dbReference type="EMBL" id="CAJJDO010000095">
    <property type="protein sequence ID" value="CAD8189845.1"/>
    <property type="molecule type" value="Genomic_DNA"/>
</dbReference>
<evidence type="ECO:0000256" key="1">
    <source>
        <dbReference type="ARBA" id="ARBA00022574"/>
    </source>
</evidence>
<dbReference type="OrthoDB" id="2443807at2759"/>
<evidence type="ECO:0000256" key="3">
    <source>
        <dbReference type="SAM" id="Coils"/>
    </source>
</evidence>
<keyword evidence="2" id="KW-0677">Repeat</keyword>
<accession>A0A8S1WN03</accession>
<evidence type="ECO:0000313" key="4">
    <source>
        <dbReference type="EMBL" id="CAD8189845.1"/>
    </source>
</evidence>
<keyword evidence="1" id="KW-0853">WD repeat</keyword>
<keyword evidence="5" id="KW-1185">Reference proteome</keyword>
<dbReference type="AlphaFoldDB" id="A0A8S1WN03"/>
<gene>
    <name evidence="4" type="ORF">PPENT_87.1.T0950004</name>
</gene>
<proteinExistence type="predicted"/>